<dbReference type="Proteomes" id="UP000287033">
    <property type="component" value="Unassembled WGS sequence"/>
</dbReference>
<evidence type="ECO:0000313" key="2">
    <source>
        <dbReference type="Proteomes" id="UP000287033"/>
    </source>
</evidence>
<feature type="non-terminal residue" evidence="1">
    <location>
        <position position="1"/>
    </location>
</feature>
<reference evidence="1 2" key="1">
    <citation type="journal article" date="2018" name="Nat. Ecol. Evol.">
        <title>Shark genomes provide insights into elasmobranch evolution and the origin of vertebrates.</title>
        <authorList>
            <person name="Hara Y"/>
            <person name="Yamaguchi K"/>
            <person name="Onimaru K"/>
            <person name="Kadota M"/>
            <person name="Koyanagi M"/>
            <person name="Keeley SD"/>
            <person name="Tatsumi K"/>
            <person name="Tanaka K"/>
            <person name="Motone F"/>
            <person name="Kageyama Y"/>
            <person name="Nozu R"/>
            <person name="Adachi N"/>
            <person name="Nishimura O"/>
            <person name="Nakagawa R"/>
            <person name="Tanegashima C"/>
            <person name="Kiyatake I"/>
            <person name="Matsumoto R"/>
            <person name="Murakumo K"/>
            <person name="Nishida K"/>
            <person name="Terakita A"/>
            <person name="Kuratani S"/>
            <person name="Sato K"/>
            <person name="Hyodo S Kuraku.S."/>
        </authorList>
    </citation>
    <scope>NUCLEOTIDE SEQUENCE [LARGE SCALE GENOMIC DNA]</scope>
</reference>
<protein>
    <submittedName>
        <fullName evidence="1">Uncharacterized protein</fullName>
    </submittedName>
</protein>
<accession>A0A401TWC2</accession>
<dbReference type="AlphaFoldDB" id="A0A401TWC2"/>
<keyword evidence="2" id="KW-1185">Reference proteome</keyword>
<proteinExistence type="predicted"/>
<evidence type="ECO:0000313" key="1">
    <source>
        <dbReference type="EMBL" id="GCC46947.1"/>
    </source>
</evidence>
<name>A0A401TWC2_CHIPU</name>
<comment type="caution">
    <text evidence="1">The sequence shown here is derived from an EMBL/GenBank/DDBJ whole genome shotgun (WGS) entry which is preliminary data.</text>
</comment>
<organism evidence="1 2">
    <name type="scientific">Chiloscyllium punctatum</name>
    <name type="common">Brownbanded bambooshark</name>
    <name type="synonym">Hemiscyllium punctatum</name>
    <dbReference type="NCBI Taxonomy" id="137246"/>
    <lineage>
        <taxon>Eukaryota</taxon>
        <taxon>Metazoa</taxon>
        <taxon>Chordata</taxon>
        <taxon>Craniata</taxon>
        <taxon>Vertebrata</taxon>
        <taxon>Chondrichthyes</taxon>
        <taxon>Elasmobranchii</taxon>
        <taxon>Galeomorphii</taxon>
        <taxon>Galeoidea</taxon>
        <taxon>Orectolobiformes</taxon>
        <taxon>Hemiscylliidae</taxon>
        <taxon>Chiloscyllium</taxon>
    </lineage>
</organism>
<dbReference type="EMBL" id="BEZZ01207743">
    <property type="protein sequence ID" value="GCC46947.1"/>
    <property type="molecule type" value="Genomic_DNA"/>
</dbReference>
<gene>
    <name evidence="1" type="ORF">chiPu_0031349</name>
</gene>
<sequence length="74" mass="8049">PGRRCGIVRLNESNNAVPSPRACGVIQCRRLFPLRRPGEGRDDGEYVVRPVTDAVSRRAARHSCGEGAYKTAVA</sequence>